<dbReference type="PANTHER" id="PTHR32295:SF113">
    <property type="entry name" value="PROTEIN IQ-DOMAIN 14"/>
    <property type="match status" value="1"/>
</dbReference>
<dbReference type="EMBL" id="JAXIOK010000024">
    <property type="protein sequence ID" value="KAK4740932.1"/>
    <property type="molecule type" value="Genomic_DNA"/>
</dbReference>
<evidence type="ECO:0000256" key="3">
    <source>
        <dbReference type="ARBA" id="ARBA00024378"/>
    </source>
</evidence>
<dbReference type="InterPro" id="IPR000048">
    <property type="entry name" value="IQ_motif_EF-hand-BS"/>
</dbReference>
<dbReference type="Pfam" id="PF13178">
    <property type="entry name" value="DUF4005"/>
    <property type="match status" value="1"/>
</dbReference>
<feature type="compositionally biased region" description="Basic and acidic residues" evidence="4">
    <location>
        <begin position="8"/>
        <end position="24"/>
    </location>
</feature>
<evidence type="ECO:0000313" key="7">
    <source>
        <dbReference type="Proteomes" id="UP001345219"/>
    </source>
</evidence>
<accession>A0AAN7JFH0</accession>
<feature type="compositionally biased region" description="Pro residues" evidence="4">
    <location>
        <begin position="60"/>
        <end position="69"/>
    </location>
</feature>
<evidence type="ECO:0000256" key="2">
    <source>
        <dbReference type="ARBA" id="ARBA00024341"/>
    </source>
</evidence>
<feature type="region of interest" description="Disordered" evidence="4">
    <location>
        <begin position="54"/>
        <end position="100"/>
    </location>
</feature>
<name>A0AAN7JFH0_9MYRT</name>
<dbReference type="GO" id="GO:0005516">
    <property type="term" value="F:calmodulin binding"/>
    <property type="evidence" value="ECO:0007669"/>
    <property type="project" value="UniProtKB-KW"/>
</dbReference>
<proteinExistence type="inferred from homology"/>
<dbReference type="PANTHER" id="PTHR32295">
    <property type="entry name" value="IQ-DOMAIN 5-RELATED"/>
    <property type="match status" value="1"/>
</dbReference>
<evidence type="ECO:0000259" key="5">
    <source>
        <dbReference type="Pfam" id="PF13178"/>
    </source>
</evidence>
<comment type="caution">
    <text evidence="6">The sequence shown here is derived from an EMBL/GenBank/DDBJ whole genome shotgun (WGS) entry which is preliminary data.</text>
</comment>
<dbReference type="Proteomes" id="UP001345219">
    <property type="component" value="Chromosome 19"/>
</dbReference>
<feature type="region of interest" description="Disordered" evidence="4">
    <location>
        <begin position="350"/>
        <end position="373"/>
    </location>
</feature>
<keyword evidence="7" id="KW-1185">Reference proteome</keyword>
<feature type="compositionally biased region" description="Polar residues" evidence="4">
    <location>
        <begin position="301"/>
        <end position="321"/>
    </location>
</feature>
<keyword evidence="1" id="KW-0112">Calmodulin-binding</keyword>
<feature type="domain" description="DUF4005" evidence="5">
    <location>
        <begin position="383"/>
        <end position="469"/>
    </location>
</feature>
<dbReference type="Pfam" id="PF00612">
    <property type="entry name" value="IQ"/>
    <property type="match status" value="1"/>
</dbReference>
<protein>
    <recommendedName>
        <fullName evidence="5">DUF4005 domain-containing protein</fullName>
    </recommendedName>
</protein>
<feature type="compositionally biased region" description="Polar residues" evidence="4">
    <location>
        <begin position="350"/>
        <end position="359"/>
    </location>
</feature>
<feature type="region of interest" description="Disordered" evidence="4">
    <location>
        <begin position="1"/>
        <end position="38"/>
    </location>
</feature>
<comment type="subunit">
    <text evidence="3">Binds to multiple calmodulin (CaM) in the presence of Ca(2+) and CaM-like proteins.</text>
</comment>
<comment type="similarity">
    <text evidence="2">Belongs to the IQD family.</text>
</comment>
<feature type="region of interest" description="Disordered" evidence="4">
    <location>
        <begin position="301"/>
        <end position="323"/>
    </location>
</feature>
<evidence type="ECO:0000313" key="6">
    <source>
        <dbReference type="EMBL" id="KAK4740932.1"/>
    </source>
</evidence>
<dbReference type="AlphaFoldDB" id="A0AAN7JFH0"/>
<reference evidence="6 7" key="1">
    <citation type="journal article" date="2023" name="Hortic Res">
        <title>Pangenome of water caltrop reveals structural variations and asymmetric subgenome divergence after allopolyploidization.</title>
        <authorList>
            <person name="Zhang X."/>
            <person name="Chen Y."/>
            <person name="Wang L."/>
            <person name="Yuan Y."/>
            <person name="Fang M."/>
            <person name="Shi L."/>
            <person name="Lu R."/>
            <person name="Comes H.P."/>
            <person name="Ma Y."/>
            <person name="Chen Y."/>
            <person name="Huang G."/>
            <person name="Zhou Y."/>
            <person name="Zheng Z."/>
            <person name="Qiu Y."/>
        </authorList>
    </citation>
    <scope>NUCLEOTIDE SEQUENCE [LARGE SCALE GENOMIC DNA]</scope>
    <source>
        <tissue evidence="6">Roots</tissue>
    </source>
</reference>
<dbReference type="CDD" id="cd23767">
    <property type="entry name" value="IQCD"/>
    <property type="match status" value="1"/>
</dbReference>
<evidence type="ECO:0000256" key="1">
    <source>
        <dbReference type="ARBA" id="ARBA00022860"/>
    </source>
</evidence>
<sequence length="496" mass="56367">MTATHFQEASEAKNKNNGHGETRTVKRKSFIPLSRTPSSINKILGDAERECNTIFRFPGTSPPLEPPKTPSFLSPPNHAPPSNPSTRSASPRELSPRYVSPNLSTYNRVISPKEVSDQREISCRHASATKIQAAYRGYMARRSSKALRGLVRLQEFVMGQNVRRQTMNAMKHVQLSLRVQSQIQSMRIQMSDNHTIQQGQHKEESNFVRVSLATGNRGEWDASIITKEEVQRRLRRKINAAIRRERAMGYAFCHWHQTRNQTTRPTQNPSVNLHPGGYPWVWNWFERYLPQINDLENQARTPDSQKLTSPMPNSDLRSNANGRHRNGFNIIDYSTTPTSIRSSISVTSSKHLLTPSSNMPVPPSTGPNRNSKHSRIKECLMESPIGMKDSDSLASNPSFSVPNYMVPTVSAKAKVRSKSNPKDRFPITSDVQSNRRKSIRSFKWNKRLFFPVDNDSSWKKECTAKHRKMDSGEDLSVNSVPILPSRANRMHLNRFA</sequence>
<dbReference type="PROSITE" id="PS50096">
    <property type="entry name" value="IQ"/>
    <property type="match status" value="1"/>
</dbReference>
<dbReference type="Gene3D" id="1.20.5.190">
    <property type="match status" value="1"/>
</dbReference>
<dbReference type="SMART" id="SM00015">
    <property type="entry name" value="IQ"/>
    <property type="match status" value="1"/>
</dbReference>
<gene>
    <name evidence="6" type="ORF">SAY87_024520</name>
</gene>
<evidence type="ECO:0000256" key="4">
    <source>
        <dbReference type="SAM" id="MobiDB-lite"/>
    </source>
</evidence>
<organism evidence="6 7">
    <name type="scientific">Trapa incisa</name>
    <dbReference type="NCBI Taxonomy" id="236973"/>
    <lineage>
        <taxon>Eukaryota</taxon>
        <taxon>Viridiplantae</taxon>
        <taxon>Streptophyta</taxon>
        <taxon>Embryophyta</taxon>
        <taxon>Tracheophyta</taxon>
        <taxon>Spermatophyta</taxon>
        <taxon>Magnoliopsida</taxon>
        <taxon>eudicotyledons</taxon>
        <taxon>Gunneridae</taxon>
        <taxon>Pentapetalae</taxon>
        <taxon>rosids</taxon>
        <taxon>malvids</taxon>
        <taxon>Myrtales</taxon>
        <taxon>Lythraceae</taxon>
        <taxon>Trapa</taxon>
    </lineage>
</organism>
<dbReference type="InterPro" id="IPR025064">
    <property type="entry name" value="DUF4005"/>
</dbReference>